<dbReference type="PROSITE" id="PS51186">
    <property type="entry name" value="GNAT"/>
    <property type="match status" value="1"/>
</dbReference>
<dbReference type="InterPro" id="IPR051554">
    <property type="entry name" value="Acetyltransferase_Eis"/>
</dbReference>
<dbReference type="PANTHER" id="PTHR37817">
    <property type="entry name" value="N-ACETYLTRANSFERASE EIS"/>
    <property type="match status" value="1"/>
</dbReference>
<dbReference type="AlphaFoldDB" id="A0A7S1FPS8"/>
<feature type="domain" description="N-acetyltransferase" evidence="1">
    <location>
        <begin position="52"/>
        <end position="223"/>
    </location>
</feature>
<proteinExistence type="predicted"/>
<dbReference type="InterPro" id="IPR016181">
    <property type="entry name" value="Acyl_CoA_acyltransferase"/>
</dbReference>
<sequence>MLVLSSDTKSRSLTAVSCSSNPVHDSSIYTPSIRGGIETGGVTLSRPAKFRYLLRGLTASEVPAWTYFCASCFSYKDNPPPASYFARHYHNDPQKDCSLIRVAFKLKDGDNEGLGQEVEEIVSSVRIFLRTVSNGNDQPIRAAGIGEVCTSSNHRRQGLAGALLSDALRIVDHLNIPLSMLHAAPEFRPNYEKVGFRSVRSAWTAAPFRISSEGGMGEVRDLDLSDNNISLVLANIHRTYSESRLFGCIVRSDEYWQQYLPQELGTALVGLHIEGTIVGYMSLMYRSGRYQLREFGADLTKITTSQALRRMLLSAIRALGEPEADIGGTTIQQELLLPQMVWEEVKSEGHDKERDCHVSFDLDRAIEANDDGWMWRGDKGQKPEWDGTRRCTIWPSDNF</sequence>
<organism evidence="2">
    <name type="scientific">Corethron hystrix</name>
    <dbReference type="NCBI Taxonomy" id="216773"/>
    <lineage>
        <taxon>Eukaryota</taxon>
        <taxon>Sar</taxon>
        <taxon>Stramenopiles</taxon>
        <taxon>Ochrophyta</taxon>
        <taxon>Bacillariophyta</taxon>
        <taxon>Coscinodiscophyceae</taxon>
        <taxon>Corethrophycidae</taxon>
        <taxon>Corethrales</taxon>
        <taxon>Corethraceae</taxon>
        <taxon>Corethron</taxon>
    </lineage>
</organism>
<evidence type="ECO:0000259" key="1">
    <source>
        <dbReference type="PROSITE" id="PS51186"/>
    </source>
</evidence>
<name>A0A7S1FPS8_9STRA</name>
<dbReference type="CDD" id="cd04301">
    <property type="entry name" value="NAT_SF"/>
    <property type="match status" value="1"/>
</dbReference>
<gene>
    <name evidence="2" type="ORF">CHYS00102_LOCUS9103</name>
</gene>
<dbReference type="InterPro" id="IPR000182">
    <property type="entry name" value="GNAT_dom"/>
</dbReference>
<dbReference type="SUPFAM" id="SSF55729">
    <property type="entry name" value="Acyl-CoA N-acyltransferases (Nat)"/>
    <property type="match status" value="1"/>
</dbReference>
<dbReference type="GO" id="GO:0030649">
    <property type="term" value="P:aminoglycoside antibiotic catabolic process"/>
    <property type="evidence" value="ECO:0007669"/>
    <property type="project" value="TreeGrafter"/>
</dbReference>
<protein>
    <recommendedName>
        <fullName evidence="1">N-acetyltransferase domain-containing protein</fullName>
    </recommendedName>
</protein>
<reference evidence="2" key="1">
    <citation type="submission" date="2021-01" db="EMBL/GenBank/DDBJ databases">
        <authorList>
            <person name="Corre E."/>
            <person name="Pelletier E."/>
            <person name="Niang G."/>
            <person name="Scheremetjew M."/>
            <person name="Finn R."/>
            <person name="Kale V."/>
            <person name="Holt S."/>
            <person name="Cochrane G."/>
            <person name="Meng A."/>
            <person name="Brown T."/>
            <person name="Cohen L."/>
        </authorList>
    </citation>
    <scope>NUCLEOTIDE SEQUENCE</scope>
    <source>
        <strain evidence="2">308</strain>
    </source>
</reference>
<evidence type="ECO:0000313" key="2">
    <source>
        <dbReference type="EMBL" id="CAD8881915.1"/>
    </source>
</evidence>
<accession>A0A7S1FPS8</accession>
<dbReference type="PANTHER" id="PTHR37817:SF1">
    <property type="entry name" value="N-ACETYLTRANSFERASE EIS"/>
    <property type="match status" value="1"/>
</dbReference>
<dbReference type="EMBL" id="HBFR01012619">
    <property type="protein sequence ID" value="CAD8881915.1"/>
    <property type="molecule type" value="Transcribed_RNA"/>
</dbReference>
<dbReference type="GO" id="GO:0034069">
    <property type="term" value="F:aminoglycoside N-acetyltransferase activity"/>
    <property type="evidence" value="ECO:0007669"/>
    <property type="project" value="TreeGrafter"/>
</dbReference>
<dbReference type="Pfam" id="PF13527">
    <property type="entry name" value="Acetyltransf_9"/>
    <property type="match status" value="1"/>
</dbReference>
<dbReference type="Gene3D" id="3.40.630.30">
    <property type="match status" value="1"/>
</dbReference>